<keyword evidence="2" id="KW-0378">Hydrolase</keyword>
<dbReference type="Proteomes" id="UP001303211">
    <property type="component" value="Chromosome"/>
</dbReference>
<gene>
    <name evidence="2" type="ORF">P4826_02430</name>
</gene>
<accession>A0ABZ0J5L8</accession>
<evidence type="ECO:0000313" key="3">
    <source>
        <dbReference type="Proteomes" id="UP001303211"/>
    </source>
</evidence>
<organism evidence="2 3">
    <name type="scientific">Diaphorobacter limosus</name>
    <dbReference type="NCBI Taxonomy" id="3036128"/>
    <lineage>
        <taxon>Bacteria</taxon>
        <taxon>Pseudomonadati</taxon>
        <taxon>Pseudomonadota</taxon>
        <taxon>Betaproteobacteria</taxon>
        <taxon>Burkholderiales</taxon>
        <taxon>Comamonadaceae</taxon>
        <taxon>Diaphorobacter</taxon>
    </lineage>
</organism>
<evidence type="ECO:0000256" key="1">
    <source>
        <dbReference type="SAM" id="MobiDB-lite"/>
    </source>
</evidence>
<protein>
    <submittedName>
        <fullName evidence="2">Type II restriction endonuclease subunit M</fullName>
    </submittedName>
</protein>
<feature type="compositionally biased region" description="Acidic residues" evidence="1">
    <location>
        <begin position="334"/>
        <end position="349"/>
    </location>
</feature>
<sequence>MTHFIRVLEFSDKESTLKNFCCSFRSGKPDFGAFSVDASTFRSLPSSVFAYWMNPSVGDAFSRFRSFAEHSLKAQVGCSTKDDFRFLRLWWELQEPSDKWINLAKGGRYSPFYSDIHLQINWKDNAAELEAAILKKYPYLGDSANWVLHRESDYLKPGITWTRRTKSEFSPRFLPSGCVFSEKGLSAFIEGGSRKDISAVLAILSSKPCRSLIEVQLAAADKSQAGGVANSYEVGIIKSTPAPDMDAEVAERLAELACLAWKQKLTLDGIQESSHAFHLPAALRDRLGSFDPLAIEADLGRIQAEIDAIAFDLYGFSDEDRTPVQASHAAARTEDEESDADPDDEGEDEENAALIDQTAGLLSWAVGVAFGHFDWRLATGERVSAPEPEPFDPLPAKSPGMLPDGDAPFHAHSGILVDDPGHAHDLARIAERVLERVDMPVPANMRRWLQKDFFSFHLQRYSKSRRKAPIYWPLAAASGSYTLWLYYPSLTSQTLYTAINDFVEPKLADVVKEAAALRVKGSARSRDEEKRLETVSSLEAELIDLRDQLQAIAPKYRPNHDDGVQITAAPLWPLFRHKPWQKLLKDTWAKLQKGDYDWAHLAMNYWPERVREKCKTDKSLAIAHGLEDLYVEPEAAPQKARGRKKKEDAE</sequence>
<feature type="region of interest" description="Disordered" evidence="1">
    <location>
        <begin position="322"/>
        <end position="349"/>
    </location>
</feature>
<dbReference type="RefSeq" id="WP_317702407.1">
    <property type="nucleotide sequence ID" value="NZ_CP136921.1"/>
</dbReference>
<keyword evidence="2" id="KW-0540">Nuclease</keyword>
<reference evidence="2 3" key="1">
    <citation type="submission" date="2023-03" db="EMBL/GenBank/DDBJ databases">
        <title>Diaphorobacter basophil sp. nov., isolated from a sewage-treatment plant.</title>
        <authorList>
            <person name="Yang K."/>
        </authorList>
    </citation>
    <scope>NUCLEOTIDE SEQUENCE [LARGE SCALE GENOMIC DNA]</scope>
    <source>
        <strain evidence="2 3">Y-1</strain>
    </source>
</reference>
<keyword evidence="2" id="KW-0255">Endonuclease</keyword>
<keyword evidence="3" id="KW-1185">Reference proteome</keyword>
<dbReference type="EMBL" id="CP136921">
    <property type="protein sequence ID" value="WOO32994.1"/>
    <property type="molecule type" value="Genomic_DNA"/>
</dbReference>
<name>A0ABZ0J5L8_9BURK</name>
<evidence type="ECO:0000313" key="2">
    <source>
        <dbReference type="EMBL" id="WOO32994.1"/>
    </source>
</evidence>
<proteinExistence type="predicted"/>
<dbReference type="GO" id="GO:0004519">
    <property type="term" value="F:endonuclease activity"/>
    <property type="evidence" value="ECO:0007669"/>
    <property type="project" value="UniProtKB-KW"/>
</dbReference>